<feature type="compositionally biased region" description="Basic and acidic residues" evidence="6">
    <location>
        <begin position="66"/>
        <end position="82"/>
    </location>
</feature>
<evidence type="ECO:0000256" key="6">
    <source>
        <dbReference type="SAM" id="MobiDB-lite"/>
    </source>
</evidence>
<feature type="region of interest" description="Disordered" evidence="6">
    <location>
        <begin position="460"/>
        <end position="480"/>
    </location>
</feature>
<dbReference type="AlphaFoldDB" id="A0A6G1SN55"/>
<evidence type="ECO:0000256" key="3">
    <source>
        <dbReference type="ARBA" id="ARBA00037469"/>
    </source>
</evidence>
<sequence>MEKANKSTPTNNKPTMGNNTSSSGNDNKTLATTRASSNDIKTKSNNNDADNTSKKQSAQEPNAKNEVNEDAKTITVNDEIKTQKSGTNLANSKAQGVTTTTAAATTATMTTTTVTTNSASNDTKNSSPSNEPTNSRDDIPPPPAAKSEDKLLAKQQPPPPQQQHESYLKNTNSIDVGESNPTSGFGDNAKPIEPNNLQQHYQGQHNKTMNNNFHHHHHHNSQEHQQQHQQQSLHQQNNSSQYHSHFQSQHHQHQSNDEQLSKTNLYIRGLNPDTSDSDLYTLCNRFGSIVSTKAILDKSTNKCKGYGFVDFDNPASAEMAVTELQKQGILVHMAKQQEADPTNLYIANLPLTMTESDLENLLQPYGQVVSTRILINQNRQPRGVGFARMETKEQCDSIIALLNGQVIKGSKEPLLVKFADGANKKRPHHFQHKPLGSNLFMGNHMRRNNGNDSNHYHMMNSGPGGNRNFHGGSFSEHSRQNHTLTHHDNGLIKHQQMLTTMPGYHPHHQSGGHPSYMIQQPPMMGPTSAIDPSMHYVNLSNQMQGLQIGNHPVSGYMSPQQWPPVWPPSGSSAFSSNSNASRDTILR</sequence>
<reference evidence="8" key="1">
    <citation type="submission" date="2018-10" db="EMBL/GenBank/DDBJ databases">
        <title>Transcriptome assembly of Aceria tosichella (Wheat curl mite) Type 2.</title>
        <authorList>
            <person name="Scully E.D."/>
            <person name="Geib S.M."/>
            <person name="Palmer N.A."/>
            <person name="Gupta A.K."/>
            <person name="Sarath G."/>
            <person name="Tatineni S."/>
        </authorList>
    </citation>
    <scope>NUCLEOTIDE SEQUENCE</scope>
    <source>
        <strain evidence="8">LincolnNE</strain>
    </source>
</reference>
<comment type="function">
    <text evidence="3">Has a role in the perception of gravity.</text>
</comment>
<accession>A0A6G1SN55</accession>
<dbReference type="Pfam" id="PF00076">
    <property type="entry name" value="RRM_1"/>
    <property type="match status" value="2"/>
</dbReference>
<evidence type="ECO:0000256" key="2">
    <source>
        <dbReference type="ARBA" id="ARBA00022884"/>
    </source>
</evidence>
<feature type="compositionally biased region" description="Polar residues" evidence="6">
    <location>
        <begin position="164"/>
        <end position="185"/>
    </location>
</feature>
<proteinExistence type="predicted"/>
<dbReference type="Gene3D" id="3.30.70.330">
    <property type="match status" value="2"/>
</dbReference>
<feature type="compositionally biased region" description="Polar residues" evidence="6">
    <location>
        <begin position="195"/>
        <end position="209"/>
    </location>
</feature>
<dbReference type="SMART" id="SM00360">
    <property type="entry name" value="RRM"/>
    <property type="match status" value="2"/>
</dbReference>
<name>A0A6G1SN55_9ACAR</name>
<feature type="domain" description="RRM" evidence="7">
    <location>
        <begin position="263"/>
        <end position="336"/>
    </location>
</feature>
<dbReference type="PANTHER" id="PTHR24012">
    <property type="entry name" value="RNA BINDING PROTEIN"/>
    <property type="match status" value="1"/>
</dbReference>
<dbReference type="GO" id="GO:1990904">
    <property type="term" value="C:ribonucleoprotein complex"/>
    <property type="evidence" value="ECO:0007669"/>
    <property type="project" value="InterPro"/>
</dbReference>
<feature type="compositionally biased region" description="Polar residues" evidence="6">
    <location>
        <begin position="1"/>
        <end position="62"/>
    </location>
</feature>
<dbReference type="PROSITE" id="PS50102">
    <property type="entry name" value="RRM"/>
    <property type="match status" value="2"/>
</dbReference>
<dbReference type="InterPro" id="IPR012677">
    <property type="entry name" value="Nucleotide-bd_a/b_plait_sf"/>
</dbReference>
<feature type="compositionally biased region" description="Low complexity" evidence="6">
    <location>
        <begin position="97"/>
        <end position="116"/>
    </location>
</feature>
<dbReference type="PRINTS" id="PR00961">
    <property type="entry name" value="HUDSXLRNA"/>
</dbReference>
<evidence type="ECO:0000259" key="7">
    <source>
        <dbReference type="PROSITE" id="PS50102"/>
    </source>
</evidence>
<evidence type="ECO:0000256" key="1">
    <source>
        <dbReference type="ARBA" id="ARBA00022737"/>
    </source>
</evidence>
<dbReference type="FunFam" id="3.30.70.330:FF:000169">
    <property type="entry name" value="protein alan shepard isoform X4"/>
    <property type="match status" value="1"/>
</dbReference>
<dbReference type="GO" id="GO:0003723">
    <property type="term" value="F:RNA binding"/>
    <property type="evidence" value="ECO:0007669"/>
    <property type="project" value="UniProtKB-UniRule"/>
</dbReference>
<feature type="compositionally biased region" description="Polar residues" evidence="6">
    <location>
        <begin position="117"/>
        <end position="133"/>
    </location>
</feature>
<feature type="compositionally biased region" description="Polar residues" evidence="6">
    <location>
        <begin position="83"/>
        <end position="96"/>
    </location>
</feature>
<feature type="compositionally biased region" description="Low complexity" evidence="6">
    <location>
        <begin position="568"/>
        <end position="581"/>
    </location>
</feature>
<dbReference type="InterPro" id="IPR035979">
    <property type="entry name" value="RBD_domain_sf"/>
</dbReference>
<organism evidence="8">
    <name type="scientific">Aceria tosichella</name>
    <name type="common">wheat curl mite</name>
    <dbReference type="NCBI Taxonomy" id="561515"/>
    <lineage>
        <taxon>Eukaryota</taxon>
        <taxon>Metazoa</taxon>
        <taxon>Ecdysozoa</taxon>
        <taxon>Arthropoda</taxon>
        <taxon>Chelicerata</taxon>
        <taxon>Arachnida</taxon>
        <taxon>Acari</taxon>
        <taxon>Acariformes</taxon>
        <taxon>Trombidiformes</taxon>
        <taxon>Prostigmata</taxon>
        <taxon>Eupodina</taxon>
        <taxon>Eriophyoidea</taxon>
        <taxon>Eriophyidae</taxon>
        <taxon>Eriophyinae</taxon>
        <taxon>Aceriini</taxon>
        <taxon>Aceria</taxon>
    </lineage>
</organism>
<dbReference type="InterPro" id="IPR000504">
    <property type="entry name" value="RRM_dom"/>
</dbReference>
<feature type="domain" description="RRM" evidence="7">
    <location>
        <begin position="342"/>
        <end position="421"/>
    </location>
</feature>
<gene>
    <name evidence="8" type="primary">RBMS1</name>
    <name evidence="8" type="ORF">g.13999</name>
</gene>
<dbReference type="EMBL" id="GGYP01006641">
    <property type="protein sequence ID" value="MDE51412.1"/>
    <property type="molecule type" value="Transcribed_RNA"/>
</dbReference>
<evidence type="ECO:0000313" key="8">
    <source>
        <dbReference type="EMBL" id="MDE51412.1"/>
    </source>
</evidence>
<dbReference type="CDD" id="cd12244">
    <property type="entry name" value="RRM2_MSSP"/>
    <property type="match status" value="1"/>
</dbReference>
<protein>
    <recommendedName>
        <fullName evidence="4">Protein alan shepard</fullName>
    </recommendedName>
</protein>
<feature type="region of interest" description="Disordered" evidence="6">
    <location>
        <begin position="1"/>
        <end position="259"/>
    </location>
</feature>
<dbReference type="SUPFAM" id="SSF54928">
    <property type="entry name" value="RNA-binding domain, RBD"/>
    <property type="match status" value="2"/>
</dbReference>
<evidence type="ECO:0000256" key="5">
    <source>
        <dbReference type="PROSITE-ProRule" id="PRU00176"/>
    </source>
</evidence>
<dbReference type="FunFam" id="3.30.70.330:FF:000012">
    <property type="entry name" value="RNA-binding motif, single-stranded-interacting protein 3 isoform 1"/>
    <property type="match status" value="1"/>
</dbReference>
<keyword evidence="1" id="KW-0677">Repeat</keyword>
<feature type="region of interest" description="Disordered" evidence="6">
    <location>
        <begin position="559"/>
        <end position="587"/>
    </location>
</feature>
<evidence type="ECO:0000256" key="4">
    <source>
        <dbReference type="ARBA" id="ARBA00039536"/>
    </source>
</evidence>
<feature type="compositionally biased region" description="Low complexity" evidence="6">
    <location>
        <begin position="227"/>
        <end position="247"/>
    </location>
</feature>
<dbReference type="InterPro" id="IPR002343">
    <property type="entry name" value="Hud_Sxl_RNA"/>
</dbReference>
<keyword evidence="2 5" id="KW-0694">RNA-binding</keyword>